<dbReference type="EMBL" id="BPLQ01006946">
    <property type="protein sequence ID" value="GIY26466.1"/>
    <property type="molecule type" value="Genomic_DNA"/>
</dbReference>
<gene>
    <name evidence="2" type="ORF">CDAR_223621</name>
</gene>
<name>A0AAV4S048_9ARAC</name>
<feature type="region of interest" description="Disordered" evidence="1">
    <location>
        <begin position="1"/>
        <end position="33"/>
    </location>
</feature>
<protein>
    <submittedName>
        <fullName evidence="2">Uncharacterized protein</fullName>
    </submittedName>
</protein>
<evidence type="ECO:0000313" key="2">
    <source>
        <dbReference type="EMBL" id="GIY26466.1"/>
    </source>
</evidence>
<keyword evidence="3" id="KW-1185">Reference proteome</keyword>
<proteinExistence type="predicted"/>
<evidence type="ECO:0000313" key="3">
    <source>
        <dbReference type="Proteomes" id="UP001054837"/>
    </source>
</evidence>
<accession>A0AAV4S048</accession>
<reference evidence="2 3" key="1">
    <citation type="submission" date="2021-06" db="EMBL/GenBank/DDBJ databases">
        <title>Caerostris darwini draft genome.</title>
        <authorList>
            <person name="Kono N."/>
            <person name="Arakawa K."/>
        </authorList>
    </citation>
    <scope>NUCLEOTIDE SEQUENCE [LARGE SCALE GENOMIC DNA]</scope>
</reference>
<sequence length="122" mass="12703">MLTFKPLDSLDGVPPVRTSNGQIFPGDGRHVPHGPDERGAVDVEAGCVECGAYVVLTLTPVLAAVLHPGLGDVQDARYVAQVAHPVHSGDPRTLVDEDVVQVPGDARKGIPRGDTLQGDGVP</sequence>
<organism evidence="2 3">
    <name type="scientific">Caerostris darwini</name>
    <dbReference type="NCBI Taxonomy" id="1538125"/>
    <lineage>
        <taxon>Eukaryota</taxon>
        <taxon>Metazoa</taxon>
        <taxon>Ecdysozoa</taxon>
        <taxon>Arthropoda</taxon>
        <taxon>Chelicerata</taxon>
        <taxon>Arachnida</taxon>
        <taxon>Araneae</taxon>
        <taxon>Araneomorphae</taxon>
        <taxon>Entelegynae</taxon>
        <taxon>Araneoidea</taxon>
        <taxon>Araneidae</taxon>
        <taxon>Caerostris</taxon>
    </lineage>
</organism>
<comment type="caution">
    <text evidence="2">The sequence shown here is derived from an EMBL/GenBank/DDBJ whole genome shotgun (WGS) entry which is preliminary data.</text>
</comment>
<dbReference type="Proteomes" id="UP001054837">
    <property type="component" value="Unassembled WGS sequence"/>
</dbReference>
<evidence type="ECO:0000256" key="1">
    <source>
        <dbReference type="SAM" id="MobiDB-lite"/>
    </source>
</evidence>
<dbReference type="AlphaFoldDB" id="A0AAV4S048"/>